<accession>A0A099NT96</accession>
<feature type="non-terminal residue" evidence="1">
    <location>
        <position position="57"/>
    </location>
</feature>
<proteinExistence type="predicted"/>
<dbReference type="VEuPathDB" id="FungiDB:C5L36_0C06350"/>
<dbReference type="HOGENOM" id="CLU_3002013_0_0_1"/>
<evidence type="ECO:0000313" key="1">
    <source>
        <dbReference type="EMBL" id="KGK35096.1"/>
    </source>
</evidence>
<organism evidence="1 2">
    <name type="scientific">Pichia kudriavzevii</name>
    <name type="common">Yeast</name>
    <name type="synonym">Issatchenkia orientalis</name>
    <dbReference type="NCBI Taxonomy" id="4909"/>
    <lineage>
        <taxon>Eukaryota</taxon>
        <taxon>Fungi</taxon>
        <taxon>Dikarya</taxon>
        <taxon>Ascomycota</taxon>
        <taxon>Saccharomycotina</taxon>
        <taxon>Pichiomycetes</taxon>
        <taxon>Pichiales</taxon>
        <taxon>Pichiaceae</taxon>
        <taxon>Pichia</taxon>
    </lineage>
</organism>
<dbReference type="Proteomes" id="UP000029867">
    <property type="component" value="Unassembled WGS sequence"/>
</dbReference>
<dbReference type="AlphaFoldDB" id="A0A099NT96"/>
<comment type="caution">
    <text evidence="1">The sequence shown here is derived from an EMBL/GenBank/DDBJ whole genome shotgun (WGS) entry which is preliminary data.</text>
</comment>
<evidence type="ECO:0000313" key="2">
    <source>
        <dbReference type="Proteomes" id="UP000029867"/>
    </source>
</evidence>
<protein>
    <submittedName>
        <fullName evidence="1">Uncharacterized protein</fullName>
    </submittedName>
</protein>
<gene>
    <name evidence="1" type="ORF">JL09_g5754</name>
</gene>
<reference evidence="2" key="1">
    <citation type="journal article" date="2014" name="Microb. Cell Fact.">
        <title>Exploiting Issatchenkia orientalis SD108 for succinic acid production.</title>
        <authorList>
            <person name="Xiao H."/>
            <person name="Shao Z."/>
            <person name="Jiang Y."/>
            <person name="Dole S."/>
            <person name="Zhao H."/>
        </authorList>
    </citation>
    <scope>NUCLEOTIDE SEQUENCE [LARGE SCALE GENOMIC DNA]</scope>
    <source>
        <strain evidence="2">SD108</strain>
    </source>
</reference>
<name>A0A099NT96_PICKU</name>
<sequence length="57" mass="6440">MSTLLSTRTMRACLKRSLRLSYSNSTIKNSRFLAVESKGYYNKPKSLDDVYTNVGSS</sequence>
<dbReference type="EMBL" id="JQFK01000973">
    <property type="protein sequence ID" value="KGK35096.1"/>
    <property type="molecule type" value="Genomic_DNA"/>
</dbReference>